<evidence type="ECO:0000313" key="11">
    <source>
        <dbReference type="EnsemblFungi" id="MVLG_05830T0"/>
    </source>
</evidence>
<dbReference type="FunCoup" id="U5HFF3">
    <property type="interactions" value="136"/>
</dbReference>
<name>U5HFF3_USTV1</name>
<keyword evidence="5 9" id="KW-1133">Transmembrane helix</keyword>
<evidence type="ECO:0000256" key="4">
    <source>
        <dbReference type="ARBA" id="ARBA00022824"/>
    </source>
</evidence>
<organism evidence="10">
    <name type="scientific">Microbotryum lychnidis-dioicae (strain p1A1 Lamole / MvSl-1064)</name>
    <name type="common">Anther smut fungus</name>
    <dbReference type="NCBI Taxonomy" id="683840"/>
    <lineage>
        <taxon>Eukaryota</taxon>
        <taxon>Fungi</taxon>
        <taxon>Dikarya</taxon>
        <taxon>Basidiomycota</taxon>
        <taxon>Pucciniomycotina</taxon>
        <taxon>Microbotryomycetes</taxon>
        <taxon>Microbotryales</taxon>
        <taxon>Microbotryaceae</taxon>
        <taxon>Microbotryum</taxon>
    </lineage>
</organism>
<evidence type="ECO:0000256" key="9">
    <source>
        <dbReference type="SAM" id="Phobius"/>
    </source>
</evidence>
<feature type="transmembrane region" description="Helical" evidence="9">
    <location>
        <begin position="240"/>
        <end position="257"/>
    </location>
</feature>
<comment type="subcellular location">
    <subcellularLocation>
        <location evidence="1">Endoplasmic reticulum membrane</location>
        <topology evidence="1">Multi-pass membrane protein</topology>
    </subcellularLocation>
</comment>
<dbReference type="EMBL" id="GL541728">
    <property type="protein sequence ID" value="KDE03699.1"/>
    <property type="molecule type" value="Genomic_DNA"/>
</dbReference>
<dbReference type="GO" id="GO:0034389">
    <property type="term" value="P:lipid droplet organization"/>
    <property type="evidence" value="ECO:0007669"/>
    <property type="project" value="TreeGrafter"/>
</dbReference>
<keyword evidence="12" id="KW-1185">Reference proteome</keyword>
<dbReference type="OMA" id="CERIHAS"/>
<dbReference type="GO" id="GO:0005789">
    <property type="term" value="C:endoplasmic reticulum membrane"/>
    <property type="evidence" value="ECO:0007669"/>
    <property type="project" value="UniProtKB-SubCell"/>
</dbReference>
<dbReference type="AlphaFoldDB" id="U5HFF3"/>
<evidence type="ECO:0000256" key="6">
    <source>
        <dbReference type="ARBA" id="ARBA00023098"/>
    </source>
</evidence>
<dbReference type="InterPro" id="IPR019388">
    <property type="entry name" value="FIT"/>
</dbReference>
<proteinExistence type="predicted"/>
<keyword evidence="6" id="KW-0443">Lipid metabolism</keyword>
<dbReference type="GO" id="GO:0019915">
    <property type="term" value="P:lipid storage"/>
    <property type="evidence" value="ECO:0007669"/>
    <property type="project" value="InterPro"/>
</dbReference>
<evidence type="ECO:0000256" key="8">
    <source>
        <dbReference type="SAM" id="MobiDB-lite"/>
    </source>
</evidence>
<dbReference type="EnsemblFungi" id="MVLG_05830T0">
    <property type="protein sequence ID" value="MVLG_05830T0"/>
    <property type="gene ID" value="MVLG_05830"/>
</dbReference>
<feature type="compositionally biased region" description="Low complexity" evidence="8">
    <location>
        <begin position="19"/>
        <end position="31"/>
    </location>
</feature>
<dbReference type="GO" id="GO:0008654">
    <property type="term" value="P:phospholipid biosynthetic process"/>
    <property type="evidence" value="ECO:0007669"/>
    <property type="project" value="TreeGrafter"/>
</dbReference>
<evidence type="ECO:0000256" key="1">
    <source>
        <dbReference type="ARBA" id="ARBA00004477"/>
    </source>
</evidence>
<evidence type="ECO:0000256" key="3">
    <source>
        <dbReference type="ARBA" id="ARBA00022801"/>
    </source>
</evidence>
<dbReference type="Proteomes" id="UP000017200">
    <property type="component" value="Unassembled WGS sequence"/>
</dbReference>
<reference evidence="10 12" key="3">
    <citation type="journal article" date="2015" name="BMC Genomics">
        <title>Sex and parasites: genomic and transcriptomic analysis of Microbotryum lychnidis-dioicae, the biotrophic and plant-castrating anther smut fungus.</title>
        <authorList>
            <person name="Perlin M.H."/>
            <person name="Amselem J."/>
            <person name="Fontanillas E."/>
            <person name="Toh S.S."/>
            <person name="Chen Z."/>
            <person name="Goldberg J."/>
            <person name="Duplessis S."/>
            <person name="Henrissat B."/>
            <person name="Young S."/>
            <person name="Zeng Q."/>
            <person name="Aguileta G."/>
            <person name="Petit E."/>
            <person name="Badouin H."/>
            <person name="Andrews J."/>
            <person name="Razeeq D."/>
            <person name="Gabaldon T."/>
            <person name="Quesneville H."/>
            <person name="Giraud T."/>
            <person name="Hood M.E."/>
            <person name="Schultz D.J."/>
            <person name="Cuomo C.A."/>
        </authorList>
    </citation>
    <scope>NUCLEOTIDE SEQUENCE [LARGE SCALE GENOMIC DNA]</scope>
    <source>
        <strain evidence="12">p1A1 Lamole</strain>
        <strain evidence="10">P1A1 Lamole</strain>
    </source>
</reference>
<protein>
    <submittedName>
        <fullName evidence="10 11">Uncharacterized protein</fullName>
    </submittedName>
</protein>
<dbReference type="InParanoid" id="U5HFF3"/>
<feature type="region of interest" description="Disordered" evidence="8">
    <location>
        <begin position="1"/>
        <end position="41"/>
    </location>
</feature>
<dbReference type="Pfam" id="PF10261">
    <property type="entry name" value="FIT"/>
    <property type="match status" value="1"/>
</dbReference>
<evidence type="ECO:0000256" key="2">
    <source>
        <dbReference type="ARBA" id="ARBA00022692"/>
    </source>
</evidence>
<dbReference type="PANTHER" id="PTHR23129:SF0">
    <property type="entry name" value="ACYL-COENZYME A DIPHOSPHATASE FITM2"/>
    <property type="match status" value="1"/>
</dbReference>
<dbReference type="PANTHER" id="PTHR23129">
    <property type="entry name" value="ACYL-COENZYME A DIPHOSPHATASE FITM2"/>
    <property type="match status" value="1"/>
</dbReference>
<feature type="transmembrane region" description="Helical" evidence="9">
    <location>
        <begin position="280"/>
        <end position="303"/>
    </location>
</feature>
<keyword evidence="7 9" id="KW-0472">Membrane</keyword>
<dbReference type="HOGENOM" id="CLU_048143_1_0_1"/>
<evidence type="ECO:0000313" key="10">
    <source>
        <dbReference type="EMBL" id="KDE03699.1"/>
    </source>
</evidence>
<accession>U5HFF3</accession>
<dbReference type="GO" id="GO:0010945">
    <property type="term" value="F:coenzyme A diphosphatase activity"/>
    <property type="evidence" value="ECO:0007669"/>
    <property type="project" value="InterPro"/>
</dbReference>
<keyword evidence="4" id="KW-0256">Endoplasmic reticulum</keyword>
<keyword evidence="3" id="KW-0378">Hydrolase</keyword>
<dbReference type="EMBL" id="AEIJ01000627">
    <property type="status" value="NOT_ANNOTATED_CDS"/>
    <property type="molecule type" value="Genomic_DNA"/>
</dbReference>
<reference evidence="10" key="2">
    <citation type="submission" date="2010-11" db="EMBL/GenBank/DDBJ databases">
        <authorList>
            <consortium name="The Broad Institute Genome Sequencing Platform"/>
            <person name="Earl A."/>
            <person name="Ward D."/>
            <person name="Feldgarden M."/>
            <person name="Gevers D."/>
            <person name="Butler R."/>
            <person name="Young S.K."/>
            <person name="Zeng Q."/>
            <person name="Gargeya S."/>
            <person name="Fitzgerald M."/>
            <person name="Haas B."/>
            <person name="Abouelleil A."/>
            <person name="Alvarado L."/>
            <person name="Arachchi H.M."/>
            <person name="Berlin A."/>
            <person name="Brown A."/>
            <person name="Chapman S.B."/>
            <person name="Chen Z."/>
            <person name="Dunbar C."/>
            <person name="Freedman E."/>
            <person name="Gearin G."/>
            <person name="Gellesch M."/>
            <person name="Goldberg J."/>
            <person name="Griggs A."/>
            <person name="Gujja S."/>
            <person name="Heilman E."/>
            <person name="Heiman D."/>
            <person name="Howarth C."/>
            <person name="Larson L."/>
            <person name="Lui A."/>
            <person name="MacDonald P.J.P."/>
            <person name="Mehta T."/>
            <person name="Montmayeur A."/>
            <person name="Murphy C."/>
            <person name="Neiman D."/>
            <person name="Pearson M."/>
            <person name="Priest M."/>
            <person name="Roberts A."/>
            <person name="Saif S."/>
            <person name="Shea T."/>
            <person name="Shenoy N."/>
            <person name="Sisk P."/>
            <person name="Stolte C."/>
            <person name="Sykes S."/>
            <person name="White J."/>
            <person name="Yandava C."/>
            <person name="Wortman J."/>
            <person name="Nusbaum C."/>
            <person name="Birren B."/>
        </authorList>
    </citation>
    <scope>NUCLEOTIDE SEQUENCE</scope>
    <source>
        <strain evidence="10">P1A1 Lamole</strain>
    </source>
</reference>
<evidence type="ECO:0000256" key="5">
    <source>
        <dbReference type="ARBA" id="ARBA00022989"/>
    </source>
</evidence>
<gene>
    <name evidence="10" type="ORF">MVLG_05830</name>
</gene>
<dbReference type="OrthoDB" id="5579088at2759"/>
<reference evidence="11" key="4">
    <citation type="submission" date="2015-06" db="UniProtKB">
        <authorList>
            <consortium name="EnsemblFungi"/>
        </authorList>
    </citation>
    <scope>IDENTIFICATION</scope>
</reference>
<evidence type="ECO:0000313" key="12">
    <source>
        <dbReference type="Proteomes" id="UP000017200"/>
    </source>
</evidence>
<evidence type="ECO:0000256" key="7">
    <source>
        <dbReference type="ARBA" id="ARBA00023136"/>
    </source>
</evidence>
<keyword evidence="2 9" id="KW-0812">Transmembrane</keyword>
<sequence length="325" mass="36139">MASSATAARVRPSGQSSQVPAGITTPGTPTTRVRRPAPSSNRPAQLRTFITVLFLTTLLGTSYSNYTTSTDVLTFRSRLPSSTLTRHLSSSTTGSSTESLKAILPYFADKRNVINQYFTKQAWVWVTLAYIFYSLSILVFAPKPSKSAHKVQLNEPTLVQHFLTITRRFVLSTLYWYYLTQATWFGAIYRGPSLAKHLLLYSGAVCMPSTLSSTSSSLVERNLQCTGQRGEYYRGGHDSSGHVFLMVHASIFLYYLINPSIQRVFNHSVPQKDVGLPERFVLYSILTLMGLCWFVLGCTSVFFHSPAEKMSGFLFGLGGWLFAGL</sequence>
<feature type="transmembrane region" description="Helical" evidence="9">
    <location>
        <begin position="122"/>
        <end position="141"/>
    </location>
</feature>
<dbReference type="STRING" id="683840.U5HFF3"/>
<reference evidence="12" key="1">
    <citation type="submission" date="2010-11" db="EMBL/GenBank/DDBJ databases">
        <title>The genome sequence of Microbotryum violaceum strain p1A1 Lamole.</title>
        <authorList>
            <person name="Cuomo C."/>
            <person name="Perlin M."/>
            <person name="Young S.K."/>
            <person name="Zeng Q."/>
            <person name="Gargeya S."/>
            <person name="Alvarado L."/>
            <person name="Berlin A."/>
            <person name="Chapman S.B."/>
            <person name="Chen Z."/>
            <person name="Freedman E."/>
            <person name="Gellesch M."/>
            <person name="Goldberg J."/>
            <person name="Griggs A."/>
            <person name="Gujja S."/>
            <person name="Heilman E."/>
            <person name="Heiman D."/>
            <person name="Howarth C."/>
            <person name="Mehta T."/>
            <person name="Neiman D."/>
            <person name="Pearson M."/>
            <person name="Roberts A."/>
            <person name="Saif S."/>
            <person name="Shea T."/>
            <person name="Shenoy N."/>
            <person name="Sisk P."/>
            <person name="Stolte C."/>
            <person name="Sykes S."/>
            <person name="White J."/>
            <person name="Yandava C."/>
            <person name="Haas B."/>
            <person name="Nusbaum C."/>
            <person name="Birren B."/>
        </authorList>
    </citation>
    <scope>NUCLEOTIDE SEQUENCE [LARGE SCALE GENOMIC DNA]</scope>
    <source>
        <strain evidence="12">p1A1 Lamole</strain>
    </source>
</reference>